<evidence type="ECO:0008006" key="4">
    <source>
        <dbReference type="Google" id="ProtNLM"/>
    </source>
</evidence>
<keyword evidence="3" id="KW-1185">Reference proteome</keyword>
<dbReference type="OrthoDB" id="2581067at2759"/>
<evidence type="ECO:0000256" key="1">
    <source>
        <dbReference type="SAM" id="SignalP"/>
    </source>
</evidence>
<evidence type="ECO:0000313" key="2">
    <source>
        <dbReference type="EMBL" id="KLO16642.1"/>
    </source>
</evidence>
<dbReference type="EMBL" id="KQ085913">
    <property type="protein sequence ID" value="KLO16642.1"/>
    <property type="molecule type" value="Genomic_DNA"/>
</dbReference>
<dbReference type="AlphaFoldDB" id="A0A0H2RYD8"/>
<keyword evidence="1" id="KW-0732">Signal</keyword>
<feature type="chain" id="PRO_5005202267" description="Ser-Thr-rich glycosyl-phosphatidyl-inositol-anchored membrane family-domain-containing protein" evidence="1">
    <location>
        <begin position="23"/>
        <end position="193"/>
    </location>
</feature>
<organism evidence="2 3">
    <name type="scientific">Schizopora paradoxa</name>
    <dbReference type="NCBI Taxonomy" id="27342"/>
    <lineage>
        <taxon>Eukaryota</taxon>
        <taxon>Fungi</taxon>
        <taxon>Dikarya</taxon>
        <taxon>Basidiomycota</taxon>
        <taxon>Agaricomycotina</taxon>
        <taxon>Agaricomycetes</taxon>
        <taxon>Hymenochaetales</taxon>
        <taxon>Schizoporaceae</taxon>
        <taxon>Schizopora</taxon>
    </lineage>
</organism>
<reference evidence="2 3" key="1">
    <citation type="submission" date="2015-04" db="EMBL/GenBank/DDBJ databases">
        <title>Complete genome sequence of Schizopora paradoxa KUC8140, a cosmopolitan wood degrader in East Asia.</title>
        <authorList>
            <consortium name="DOE Joint Genome Institute"/>
            <person name="Min B."/>
            <person name="Park H."/>
            <person name="Jang Y."/>
            <person name="Kim J.-J."/>
            <person name="Kim K.H."/>
            <person name="Pangilinan J."/>
            <person name="Lipzen A."/>
            <person name="Riley R."/>
            <person name="Grigoriev I.V."/>
            <person name="Spatafora J.W."/>
            <person name="Choi I.-G."/>
        </authorList>
    </citation>
    <scope>NUCLEOTIDE SEQUENCE [LARGE SCALE GENOMIC DNA]</scope>
    <source>
        <strain evidence="2 3">KUC8140</strain>
    </source>
</reference>
<evidence type="ECO:0000313" key="3">
    <source>
        <dbReference type="Proteomes" id="UP000053477"/>
    </source>
</evidence>
<gene>
    <name evidence="2" type="ORF">SCHPADRAFT_937674</name>
</gene>
<proteinExistence type="predicted"/>
<sequence length="193" mass="20197">MYFSRIAIGFVASLFLASPSLAAGSTYFKVNTPSQSTAWINGQTNLLQWTKGLLDGVNAMDIELARLSADGVWMIAANAPANSGKLDIALQNLPPADDYFLLFLNSTHGVMYGSSQRFSILAAGSTPTNGSSPSPASGVPTITLQSTPDPNLLFATVFPAIANGAWRSSVDAGAPLLLAALTCLLSALWTLML</sequence>
<name>A0A0H2RYD8_9AGAM</name>
<dbReference type="InParanoid" id="A0A0H2RYD8"/>
<dbReference type="Proteomes" id="UP000053477">
    <property type="component" value="Unassembled WGS sequence"/>
</dbReference>
<accession>A0A0H2RYD8</accession>
<protein>
    <recommendedName>
        <fullName evidence="4">Ser-Thr-rich glycosyl-phosphatidyl-inositol-anchored membrane family-domain-containing protein</fullName>
    </recommendedName>
</protein>
<feature type="signal peptide" evidence="1">
    <location>
        <begin position="1"/>
        <end position="22"/>
    </location>
</feature>